<dbReference type="RefSeq" id="WP_026849671.1">
    <property type="nucleotide sequence ID" value="NZ_CP011454.1"/>
</dbReference>
<dbReference type="InterPro" id="IPR024079">
    <property type="entry name" value="MetalloPept_cat_dom_sf"/>
</dbReference>
<protein>
    <recommendedName>
        <fullName evidence="3">Peptidase metallopeptidase domain-containing protein</fullName>
    </recommendedName>
</protein>
<dbReference type="EMBL" id="CP011454">
    <property type="protein sequence ID" value="AMW05235.1"/>
    <property type="molecule type" value="Genomic_DNA"/>
</dbReference>
<keyword evidence="2" id="KW-1185">Reference proteome</keyword>
<dbReference type="OrthoDB" id="9786975at2"/>
<dbReference type="AlphaFoldDB" id="A0A143BKW6"/>
<dbReference type="STRING" id="1379270.GEMMAAP_11305"/>
<organism evidence="1 2">
    <name type="scientific">Gemmatimonas phototrophica</name>
    <dbReference type="NCBI Taxonomy" id="1379270"/>
    <lineage>
        <taxon>Bacteria</taxon>
        <taxon>Pseudomonadati</taxon>
        <taxon>Gemmatimonadota</taxon>
        <taxon>Gemmatimonadia</taxon>
        <taxon>Gemmatimonadales</taxon>
        <taxon>Gemmatimonadaceae</taxon>
        <taxon>Gemmatimonas</taxon>
    </lineage>
</organism>
<dbReference type="Gene3D" id="3.40.390.10">
    <property type="entry name" value="Collagenase (Catalytic Domain)"/>
    <property type="match status" value="1"/>
</dbReference>
<accession>A0A143BKW6</accession>
<proteinExistence type="predicted"/>
<dbReference type="Proteomes" id="UP000076404">
    <property type="component" value="Chromosome"/>
</dbReference>
<reference evidence="1 2" key="2">
    <citation type="journal article" date="2016" name="Environ. Microbiol. Rep.">
        <title>Metagenomic evidence for the presence of phototrophic Gemmatimonadetes bacteria in diverse environments.</title>
        <authorList>
            <person name="Zeng Y."/>
            <person name="Baumbach J."/>
            <person name="Barbosa E.G."/>
            <person name="Azevedo V."/>
            <person name="Zhang C."/>
            <person name="Koblizek M."/>
        </authorList>
    </citation>
    <scope>NUCLEOTIDE SEQUENCE [LARGE SCALE GENOMIC DNA]</scope>
    <source>
        <strain evidence="1 2">AP64</strain>
    </source>
</reference>
<dbReference type="GO" id="GO:0008237">
    <property type="term" value="F:metallopeptidase activity"/>
    <property type="evidence" value="ECO:0007669"/>
    <property type="project" value="InterPro"/>
</dbReference>
<gene>
    <name evidence="1" type="ORF">GEMMAAP_11305</name>
</gene>
<dbReference type="KEGG" id="gph:GEMMAAP_11305"/>
<sequence>MLSCDTPTTAPSTFAYDPTGLTGGQLYRWDTGRQVNVYVVPGSSGSAQIIEAVDVAMPRWNAVPRGETVRLQRTTVAAQANVVVYDNTSPLPVVTPDDCPFSTFSALGYTYFCARSGRAVPLPFVGGGGSATVVIRLDLSRTTATSPLSAVVMHELGHAIGIGGHSQSDTDVMFALPRTSTVSGRDAQTLRYLLAQAANVLL</sequence>
<dbReference type="SUPFAM" id="SSF55486">
    <property type="entry name" value="Metalloproteases ('zincins'), catalytic domain"/>
    <property type="match status" value="1"/>
</dbReference>
<evidence type="ECO:0008006" key="3">
    <source>
        <dbReference type="Google" id="ProtNLM"/>
    </source>
</evidence>
<evidence type="ECO:0000313" key="1">
    <source>
        <dbReference type="EMBL" id="AMW05235.1"/>
    </source>
</evidence>
<reference evidence="1 2" key="1">
    <citation type="journal article" date="2014" name="Proc. Natl. Acad. Sci. U.S.A.">
        <title>Functional type 2 photosynthetic reaction centers found in the rare bacterial phylum Gemmatimonadetes.</title>
        <authorList>
            <person name="Zeng Y."/>
            <person name="Feng F."/>
            <person name="Medova H."/>
            <person name="Dean J."/>
            <person name="Koblizek M."/>
        </authorList>
    </citation>
    <scope>NUCLEOTIDE SEQUENCE [LARGE SCALE GENOMIC DNA]</scope>
    <source>
        <strain evidence="1 2">AP64</strain>
    </source>
</reference>
<evidence type="ECO:0000313" key="2">
    <source>
        <dbReference type="Proteomes" id="UP000076404"/>
    </source>
</evidence>
<name>A0A143BKW6_9BACT</name>